<dbReference type="GO" id="GO:0006508">
    <property type="term" value="P:proteolysis"/>
    <property type="evidence" value="ECO:0007669"/>
    <property type="project" value="InterPro"/>
</dbReference>
<evidence type="ECO:0000256" key="2">
    <source>
        <dbReference type="ARBA" id="ARBA00009431"/>
    </source>
</evidence>
<keyword evidence="6" id="KW-0325">Glycoprotein</keyword>
<comment type="subcellular location">
    <subcellularLocation>
        <location evidence="1">Secreted</location>
    </subcellularLocation>
</comment>
<dbReference type="AlphaFoldDB" id="A0A178WC82"/>
<gene>
    <name evidence="7" type="ordered locus">AXX17_At1g34240</name>
</gene>
<dbReference type="GO" id="GO:0004185">
    <property type="term" value="F:serine-type carboxypeptidase activity"/>
    <property type="evidence" value="ECO:0007669"/>
    <property type="project" value="InterPro"/>
</dbReference>
<dbReference type="FunFam" id="3.40.50.12670:FF:000001">
    <property type="entry name" value="Carboxypeptidase"/>
    <property type="match status" value="1"/>
</dbReference>
<dbReference type="PANTHER" id="PTHR11802">
    <property type="entry name" value="SERINE PROTEASE FAMILY S10 SERINE CARBOXYPEPTIDASE"/>
    <property type="match status" value="1"/>
</dbReference>
<name>A0A178WC82_ARATH</name>
<dbReference type="GO" id="GO:0016752">
    <property type="term" value="F:sinapoyltransferase activity"/>
    <property type="evidence" value="ECO:0007669"/>
    <property type="project" value="UniProtKB-ARBA"/>
</dbReference>
<dbReference type="InterPro" id="IPR001563">
    <property type="entry name" value="Peptidase_S10"/>
</dbReference>
<dbReference type="Pfam" id="PF00450">
    <property type="entry name" value="Peptidase_S10"/>
    <property type="match status" value="1"/>
</dbReference>
<dbReference type="PANTHER" id="PTHR11802:SF301">
    <property type="entry name" value="SERINE CARBOXYPEPTIDASE-LIKE 18"/>
    <property type="match status" value="1"/>
</dbReference>
<dbReference type="SUPFAM" id="SSF53474">
    <property type="entry name" value="alpha/beta-Hydrolases"/>
    <property type="match status" value="1"/>
</dbReference>
<dbReference type="Gene3D" id="3.40.50.12670">
    <property type="match status" value="1"/>
</dbReference>
<sequence length="517" mass="57991">MNHMIAPLLLGLSEACKDNRLIFRNELVNGRTLRVTCVSSENRRVVKDVKHHEVLRISFAVGASVKGSIGTGTLSNGLASVISYLPGFEGLLPFHLETGYIGVGEGEKVQLFYYFIKSENNPEEDPLIIWLTGGPACTALSALAFEIGPLTFKTEGYNGGLPSLVSTSYSWTKVASIIFLDQPVGTGYSYSTTPLSYKPSDTGEAKQTYEFLQKWLVENPQFVSNPIYVGGDSYAGIVVPAIVQQISIGNEHGYKPQINLKGYILGNPSTDLDSDHNSKIPYAHRMGLISDELYESLKRTCQGNYVKVDPTNTKCLKLMEEYEKCVSRINEGLILIALCDLASPNPYSGEHGGRSYLQTLVQSDLSLPTPDCYMYRYLLASHWANDEDVRRALHVVKGSIGKWMRCNWDLPYEKDIKSSVPYHRNNSIKGDYRSLVYSGDHDMMVPYIGTEAWIKSLNYSITDDWRPWFVNNQVIGYARTYANNMTFATIKARGHTAEYKPEESFMMFQRWISGRPL</sequence>
<protein>
    <submittedName>
        <fullName evidence="7">Scpl18</fullName>
    </submittedName>
</protein>
<evidence type="ECO:0000256" key="5">
    <source>
        <dbReference type="ARBA" id="ARBA00023157"/>
    </source>
</evidence>
<dbReference type="PRINTS" id="PR00724">
    <property type="entry name" value="CRBOXYPTASEC"/>
</dbReference>
<comment type="similarity">
    <text evidence="2">Belongs to the peptidase S10 family.</text>
</comment>
<dbReference type="GO" id="GO:0005576">
    <property type="term" value="C:extracellular region"/>
    <property type="evidence" value="ECO:0007669"/>
    <property type="project" value="UniProtKB-SubCell"/>
</dbReference>
<evidence type="ECO:0000256" key="3">
    <source>
        <dbReference type="ARBA" id="ARBA00022525"/>
    </source>
</evidence>
<dbReference type="Proteomes" id="UP000078284">
    <property type="component" value="Chromosome 1"/>
</dbReference>
<dbReference type="FunFam" id="3.40.50.1820:FF:000148">
    <property type="entry name" value="Serine carboxypeptidase-like 11"/>
    <property type="match status" value="1"/>
</dbReference>
<organism evidence="7 8">
    <name type="scientific">Arabidopsis thaliana</name>
    <name type="common">Mouse-ear cress</name>
    <dbReference type="NCBI Taxonomy" id="3702"/>
    <lineage>
        <taxon>Eukaryota</taxon>
        <taxon>Viridiplantae</taxon>
        <taxon>Streptophyta</taxon>
        <taxon>Embryophyta</taxon>
        <taxon>Tracheophyta</taxon>
        <taxon>Spermatophyta</taxon>
        <taxon>Magnoliopsida</taxon>
        <taxon>eudicotyledons</taxon>
        <taxon>Gunneridae</taxon>
        <taxon>Pentapetalae</taxon>
        <taxon>rosids</taxon>
        <taxon>malvids</taxon>
        <taxon>Brassicales</taxon>
        <taxon>Brassicaceae</taxon>
        <taxon>Camelineae</taxon>
        <taxon>Arabidopsis</taxon>
    </lineage>
</organism>
<dbReference type="GO" id="GO:0019748">
    <property type="term" value="P:secondary metabolic process"/>
    <property type="evidence" value="ECO:0007669"/>
    <property type="project" value="UniProtKB-ARBA"/>
</dbReference>
<reference evidence="8" key="1">
    <citation type="journal article" date="2016" name="Proc. Natl. Acad. Sci. U.S.A.">
        <title>Chromosome-level assembly of Arabidopsis thaliana Ler reveals the extent of translocation and inversion polymorphisms.</title>
        <authorList>
            <person name="Zapata L."/>
            <person name="Ding J."/>
            <person name="Willing E.M."/>
            <person name="Hartwig B."/>
            <person name="Bezdan D."/>
            <person name="Jiao W.B."/>
            <person name="Patel V."/>
            <person name="Velikkakam James G."/>
            <person name="Koornneef M."/>
            <person name="Ossowski S."/>
            <person name="Schneeberger K."/>
        </authorList>
    </citation>
    <scope>NUCLEOTIDE SEQUENCE [LARGE SCALE GENOMIC DNA]</scope>
    <source>
        <strain evidence="8">cv. Landsberg erecta</strain>
    </source>
</reference>
<keyword evidence="4" id="KW-0732">Signal</keyword>
<keyword evidence="3" id="KW-0964">Secreted</keyword>
<proteinExistence type="inferred from homology"/>
<evidence type="ECO:0000256" key="4">
    <source>
        <dbReference type="ARBA" id="ARBA00022729"/>
    </source>
</evidence>
<evidence type="ECO:0000313" key="8">
    <source>
        <dbReference type="Proteomes" id="UP000078284"/>
    </source>
</evidence>
<evidence type="ECO:0000256" key="6">
    <source>
        <dbReference type="ARBA" id="ARBA00023180"/>
    </source>
</evidence>
<accession>A0A178WC82</accession>
<evidence type="ECO:0000256" key="1">
    <source>
        <dbReference type="ARBA" id="ARBA00004613"/>
    </source>
</evidence>
<keyword evidence="5" id="KW-1015">Disulfide bond</keyword>
<comment type="caution">
    <text evidence="7">The sequence shown here is derived from an EMBL/GenBank/DDBJ whole genome shotgun (WGS) entry which is preliminary data.</text>
</comment>
<dbReference type="EMBL" id="LUHQ01000001">
    <property type="protein sequence ID" value="OAP16050.1"/>
    <property type="molecule type" value="Genomic_DNA"/>
</dbReference>
<dbReference type="InterPro" id="IPR029058">
    <property type="entry name" value="AB_hydrolase_fold"/>
</dbReference>
<dbReference type="Gene3D" id="3.40.50.1820">
    <property type="entry name" value="alpha/beta hydrolase"/>
    <property type="match status" value="1"/>
</dbReference>
<dbReference type="ExpressionAtlas" id="A0A178WC82">
    <property type="expression patterns" value="baseline and differential"/>
</dbReference>
<evidence type="ECO:0000313" key="7">
    <source>
        <dbReference type="EMBL" id="OAP16050.1"/>
    </source>
</evidence>